<dbReference type="RefSeq" id="WP_153532643.1">
    <property type="nucleotide sequence ID" value="NZ_WEGH01000002.1"/>
</dbReference>
<dbReference type="InterPro" id="IPR019920">
    <property type="entry name" value="F420-binding_dom_put"/>
</dbReference>
<dbReference type="Proteomes" id="UP000487268">
    <property type="component" value="Unassembled WGS sequence"/>
</dbReference>
<protein>
    <submittedName>
        <fullName evidence="3">F420H(2)-dependent reductase</fullName>
        <ecNumber evidence="3">1.-.-.-</ecNumber>
    </submittedName>
</protein>
<dbReference type="EMBL" id="WEGH01000002">
    <property type="protein sequence ID" value="MQY04394.1"/>
    <property type="molecule type" value="Genomic_DNA"/>
</dbReference>
<sequence length="157" mass="16791">MSDTEYGPGQGPGPKTLGQEELAKILDGQPFGVLATNKKSGHPHLSTVVFTWDAAERIVRISTVAGRAKVRQLANDPRAALHVATPDHMGFAVAEGTAELSEASTVPGDATGRELLAMTPGFDDPADERAFLEQMVQDERVVIRLRVDRLYGTVLAA</sequence>
<dbReference type="SUPFAM" id="SSF50475">
    <property type="entry name" value="FMN-binding split barrel"/>
    <property type="match status" value="1"/>
</dbReference>
<dbReference type="GO" id="GO:0070967">
    <property type="term" value="F:coenzyme F420 binding"/>
    <property type="evidence" value="ECO:0007669"/>
    <property type="project" value="TreeGrafter"/>
</dbReference>
<keyword evidence="4" id="KW-1185">Reference proteome</keyword>
<evidence type="ECO:0000256" key="1">
    <source>
        <dbReference type="ARBA" id="ARBA00023002"/>
    </source>
</evidence>
<comment type="caution">
    <text evidence="3">The sequence shown here is derived from an EMBL/GenBank/DDBJ whole genome shotgun (WGS) entry which is preliminary data.</text>
</comment>
<accession>A0A7K0BUN3</accession>
<organism evidence="3 4">
    <name type="scientific">Actinomadura macrotermitis</name>
    <dbReference type="NCBI Taxonomy" id="2585200"/>
    <lineage>
        <taxon>Bacteria</taxon>
        <taxon>Bacillati</taxon>
        <taxon>Actinomycetota</taxon>
        <taxon>Actinomycetes</taxon>
        <taxon>Streptosporangiales</taxon>
        <taxon>Thermomonosporaceae</taxon>
        <taxon>Actinomadura</taxon>
    </lineage>
</organism>
<gene>
    <name evidence="3" type="ORF">ACRB68_24470</name>
</gene>
<dbReference type="AlphaFoldDB" id="A0A7K0BUN3"/>
<evidence type="ECO:0000313" key="3">
    <source>
        <dbReference type="EMBL" id="MQY04394.1"/>
    </source>
</evidence>
<dbReference type="Pfam" id="PF01243">
    <property type="entry name" value="PNPOx_N"/>
    <property type="match status" value="1"/>
</dbReference>
<dbReference type="InterPro" id="IPR012349">
    <property type="entry name" value="Split_barrel_FMN-bd"/>
</dbReference>
<dbReference type="OrthoDB" id="1094370at2"/>
<dbReference type="PANTHER" id="PTHR35176">
    <property type="entry name" value="HEME OXYGENASE HI_0854-RELATED"/>
    <property type="match status" value="1"/>
</dbReference>
<evidence type="ECO:0000313" key="4">
    <source>
        <dbReference type="Proteomes" id="UP000487268"/>
    </source>
</evidence>
<dbReference type="GO" id="GO:0016627">
    <property type="term" value="F:oxidoreductase activity, acting on the CH-CH group of donors"/>
    <property type="evidence" value="ECO:0007669"/>
    <property type="project" value="TreeGrafter"/>
</dbReference>
<evidence type="ECO:0000259" key="2">
    <source>
        <dbReference type="Pfam" id="PF01243"/>
    </source>
</evidence>
<dbReference type="GO" id="GO:0005829">
    <property type="term" value="C:cytosol"/>
    <property type="evidence" value="ECO:0007669"/>
    <property type="project" value="TreeGrafter"/>
</dbReference>
<name>A0A7K0BUN3_9ACTN</name>
<dbReference type="InterPro" id="IPR011576">
    <property type="entry name" value="Pyridox_Oxase_N"/>
</dbReference>
<feature type="domain" description="Pyridoxamine 5'-phosphate oxidase N-terminal" evidence="2">
    <location>
        <begin position="20"/>
        <end position="149"/>
    </location>
</feature>
<reference evidence="3 4" key="1">
    <citation type="submission" date="2019-10" db="EMBL/GenBank/DDBJ databases">
        <title>Actinomadura rubteroloni sp. nov. and Actinomadura macrotermitis sp. nov., isolated from the gut of fungus growing-termite Macrotermes natalensis.</title>
        <authorList>
            <person name="Benndorf R."/>
            <person name="Martin K."/>
            <person name="Kuefner M."/>
            <person name="De Beer W."/>
            <person name="Kaster A.-K."/>
            <person name="Vollmers J."/>
            <person name="Poulsen M."/>
            <person name="Beemelmanns C."/>
        </authorList>
    </citation>
    <scope>NUCLEOTIDE SEQUENCE [LARGE SCALE GENOMIC DNA]</scope>
    <source>
        <strain evidence="3 4">RB68</strain>
    </source>
</reference>
<proteinExistence type="predicted"/>
<dbReference type="PANTHER" id="PTHR35176:SF2">
    <property type="entry name" value="F420H(2)-DEPENDENT REDUCTASE RV1155"/>
    <property type="match status" value="1"/>
</dbReference>
<dbReference type="NCBIfam" id="TIGR03618">
    <property type="entry name" value="Rv1155_F420"/>
    <property type="match status" value="1"/>
</dbReference>
<keyword evidence="1 3" id="KW-0560">Oxidoreductase</keyword>
<dbReference type="InterPro" id="IPR052019">
    <property type="entry name" value="F420H2_bilvrd_red/Heme_oxyg"/>
</dbReference>
<dbReference type="EC" id="1.-.-.-" evidence="3"/>
<dbReference type="Gene3D" id="2.30.110.10">
    <property type="entry name" value="Electron Transport, Fmn-binding Protein, Chain A"/>
    <property type="match status" value="1"/>
</dbReference>